<keyword evidence="2" id="KW-1185">Reference proteome</keyword>
<dbReference type="EMBL" id="ABXV02000023">
    <property type="protein sequence ID" value="EFB72418.1"/>
    <property type="molecule type" value="Genomic_DNA"/>
</dbReference>
<protein>
    <submittedName>
        <fullName evidence="1">Uncharacterized protein</fullName>
    </submittedName>
</protein>
<dbReference type="HOGENOM" id="CLU_3028819_0_0_6"/>
<dbReference type="AlphaFoldDB" id="D1P2R3"/>
<organism evidence="1 2">
    <name type="scientific">Providencia rustigianii DSM 4541</name>
    <dbReference type="NCBI Taxonomy" id="500637"/>
    <lineage>
        <taxon>Bacteria</taxon>
        <taxon>Pseudomonadati</taxon>
        <taxon>Pseudomonadota</taxon>
        <taxon>Gammaproteobacteria</taxon>
        <taxon>Enterobacterales</taxon>
        <taxon>Morganellaceae</taxon>
        <taxon>Providencia</taxon>
    </lineage>
</organism>
<sequence>MNKAGAILNKIPTKTYQIGIFITLPLGNSEYNIRPLEDWIIYAKQFINRTFIMCN</sequence>
<evidence type="ECO:0000313" key="1">
    <source>
        <dbReference type="EMBL" id="EFB72418.1"/>
    </source>
</evidence>
<name>D1P2R3_9GAMM</name>
<gene>
    <name evidence="1" type="ORF">PROVRUST_06490</name>
</gene>
<reference evidence="1" key="1">
    <citation type="submission" date="2009-12" db="EMBL/GenBank/DDBJ databases">
        <authorList>
            <person name="Weinstock G."/>
            <person name="Sodergren E."/>
            <person name="Clifton S."/>
            <person name="Fulton L."/>
            <person name="Fulton B."/>
            <person name="Courtney L."/>
            <person name="Fronick C."/>
            <person name="Harrison M."/>
            <person name="Strong C."/>
            <person name="Farmer C."/>
            <person name="Delahaunty K."/>
            <person name="Markovic C."/>
            <person name="Hall O."/>
            <person name="Minx P."/>
            <person name="Tomlinson C."/>
            <person name="Mitreva M."/>
            <person name="Nelson J."/>
            <person name="Hou S."/>
            <person name="Wollam A."/>
            <person name="Pepin K.H."/>
            <person name="Johnson M."/>
            <person name="Bhonagiri V."/>
            <person name="Nash W.E."/>
            <person name="Warren W."/>
            <person name="Chinwalla A."/>
            <person name="Mardis E.R."/>
            <person name="Wilson R.K."/>
        </authorList>
    </citation>
    <scope>NUCLEOTIDE SEQUENCE [LARGE SCALE GENOMIC DNA]</scope>
    <source>
        <strain evidence="1">DSM 4541</strain>
    </source>
</reference>
<comment type="caution">
    <text evidence="1">The sequence shown here is derived from an EMBL/GenBank/DDBJ whole genome shotgun (WGS) entry which is preliminary data.</text>
</comment>
<accession>D1P2R3</accession>
<evidence type="ECO:0000313" key="2">
    <source>
        <dbReference type="Proteomes" id="UP000005512"/>
    </source>
</evidence>
<dbReference type="Proteomes" id="UP000005512">
    <property type="component" value="Unassembled WGS sequence"/>
</dbReference>
<proteinExistence type="predicted"/>
<dbReference type="STRING" id="500637.PROVRUST_06490"/>